<gene>
    <name evidence="1" type="ORF">OBE_12504</name>
</gene>
<name>K1T2B3_9ZZZZ</name>
<proteinExistence type="predicted"/>
<feature type="non-terminal residue" evidence="1">
    <location>
        <position position="52"/>
    </location>
</feature>
<dbReference type="EMBL" id="AJWZ01008620">
    <property type="protein sequence ID" value="EKC53611.1"/>
    <property type="molecule type" value="Genomic_DNA"/>
</dbReference>
<comment type="caution">
    <text evidence="1">The sequence shown here is derived from an EMBL/GenBank/DDBJ whole genome shotgun (WGS) entry which is preliminary data.</text>
</comment>
<sequence>MVTSFVSDLDEEIRTAEETDENILSLKNKLEDQGYHCNIKVLAQFLLGLNTN</sequence>
<dbReference type="AlphaFoldDB" id="K1T2B3"/>
<evidence type="ECO:0000313" key="1">
    <source>
        <dbReference type="EMBL" id="EKC53611.1"/>
    </source>
</evidence>
<accession>K1T2B3</accession>
<protein>
    <submittedName>
        <fullName evidence="1">Uncharacterized protein</fullName>
    </submittedName>
</protein>
<organism evidence="1">
    <name type="scientific">human gut metagenome</name>
    <dbReference type="NCBI Taxonomy" id="408170"/>
    <lineage>
        <taxon>unclassified sequences</taxon>
        <taxon>metagenomes</taxon>
        <taxon>organismal metagenomes</taxon>
    </lineage>
</organism>
<reference evidence="1" key="1">
    <citation type="journal article" date="2013" name="Environ. Microbiol.">
        <title>Microbiota from the distal guts of lean and obese adolescents exhibit partial functional redundancy besides clear differences in community structure.</title>
        <authorList>
            <person name="Ferrer M."/>
            <person name="Ruiz A."/>
            <person name="Lanza F."/>
            <person name="Haange S.B."/>
            <person name="Oberbach A."/>
            <person name="Till H."/>
            <person name="Bargiela R."/>
            <person name="Campoy C."/>
            <person name="Segura M.T."/>
            <person name="Richter M."/>
            <person name="von Bergen M."/>
            <person name="Seifert J."/>
            <person name="Suarez A."/>
        </authorList>
    </citation>
    <scope>NUCLEOTIDE SEQUENCE</scope>
</reference>